<reference evidence="3" key="1">
    <citation type="journal article" date="2019" name="Int. J. Syst. Evol. Microbiol.">
        <title>The Global Catalogue of Microorganisms (GCM) 10K type strain sequencing project: providing services to taxonomists for standard genome sequencing and annotation.</title>
        <authorList>
            <consortium name="The Broad Institute Genomics Platform"/>
            <consortium name="The Broad Institute Genome Sequencing Center for Infectious Disease"/>
            <person name="Wu L."/>
            <person name="Ma J."/>
        </authorList>
    </citation>
    <scope>NUCLEOTIDE SEQUENCE [LARGE SCALE GENOMIC DNA]</scope>
    <source>
        <strain evidence="3">PJ61</strain>
    </source>
</reference>
<keyword evidence="1" id="KW-1133">Transmembrane helix</keyword>
<dbReference type="RefSeq" id="WP_376976625.1">
    <property type="nucleotide sequence ID" value="NZ_JBHSDQ010000001.1"/>
</dbReference>
<name>A0ABV8WHY9_9MICC</name>
<accession>A0ABV8WHY9</accession>
<comment type="caution">
    <text evidence="2">The sequence shown here is derived from an EMBL/GenBank/DDBJ whole genome shotgun (WGS) entry which is preliminary data.</text>
</comment>
<keyword evidence="3" id="KW-1185">Reference proteome</keyword>
<feature type="transmembrane region" description="Helical" evidence="1">
    <location>
        <begin position="222"/>
        <end position="239"/>
    </location>
</feature>
<organism evidence="2 3">
    <name type="scientific">Arthrobacter sedimenti</name>
    <dbReference type="NCBI Taxonomy" id="2694931"/>
    <lineage>
        <taxon>Bacteria</taxon>
        <taxon>Bacillati</taxon>
        <taxon>Actinomycetota</taxon>
        <taxon>Actinomycetes</taxon>
        <taxon>Micrococcales</taxon>
        <taxon>Micrococcaceae</taxon>
        <taxon>Arthrobacter</taxon>
    </lineage>
</organism>
<gene>
    <name evidence="2" type="ORF">ACFO0G_05100</name>
</gene>
<feature type="transmembrane region" description="Helical" evidence="1">
    <location>
        <begin position="14"/>
        <end position="33"/>
    </location>
</feature>
<feature type="transmembrane region" description="Helical" evidence="1">
    <location>
        <begin position="245"/>
        <end position="264"/>
    </location>
</feature>
<evidence type="ECO:0000313" key="2">
    <source>
        <dbReference type="EMBL" id="MFC4395461.1"/>
    </source>
</evidence>
<sequence>MACPGGPIGDGPRGHPVILLFTVVLCAAVLLLLKPPLGAASRLRAATRSSPDLPSFAKVRRLRWGRRAGGNAATAKGPGLTLVVQQLAALLKGGRTPGRLWDELWTVYGVPNGNGQPLGEPLHFGSALSEGSAAVLGSARAASATGAPVAEAIRRALPTVFKARDREARTWSQLAACFDIAEASGCPLADVLTRFAAQLEAEDDADAARQTALAGPKATVRLLTWLPLMGLGLGTLLGVDPLSTLLGTPLGLAALFGGAVLTVAGRAWSARLVSAAAGSGTP</sequence>
<keyword evidence="1" id="KW-0812">Transmembrane</keyword>
<evidence type="ECO:0000313" key="3">
    <source>
        <dbReference type="Proteomes" id="UP001595778"/>
    </source>
</evidence>
<proteinExistence type="predicted"/>
<keyword evidence="1" id="KW-0472">Membrane</keyword>
<dbReference type="EMBL" id="JBHSDQ010000001">
    <property type="protein sequence ID" value="MFC4395461.1"/>
    <property type="molecule type" value="Genomic_DNA"/>
</dbReference>
<evidence type="ECO:0000256" key="1">
    <source>
        <dbReference type="SAM" id="Phobius"/>
    </source>
</evidence>
<dbReference type="Proteomes" id="UP001595778">
    <property type="component" value="Unassembled WGS sequence"/>
</dbReference>
<protein>
    <submittedName>
        <fullName evidence="2">Type II secretion system F family protein</fullName>
    </submittedName>
</protein>